<name>A0ABC8DBU9_BACVE</name>
<sequence length="70" mass="8467">MTEAIRLQAEQYMEQNIERLNSFFRDIRSNTIDAQPSSTVRIKKRTFLGEFKLEDYIDKQFKSYLQSERL</sequence>
<proteinExistence type="predicted"/>
<dbReference type="EMBL" id="CP030150">
    <property type="protein sequence ID" value="AWX73472.1"/>
    <property type="molecule type" value="Genomic_DNA"/>
</dbReference>
<evidence type="ECO:0000313" key="1">
    <source>
        <dbReference type="EMBL" id="AWX73472.1"/>
    </source>
</evidence>
<evidence type="ECO:0000313" key="2">
    <source>
        <dbReference type="Proteomes" id="UP000250069"/>
    </source>
</evidence>
<accession>A0ABC8DBU9</accession>
<gene>
    <name evidence="1" type="ORF">BVDSYZ_16215</name>
</gene>
<organism evidence="1 2">
    <name type="scientific">Bacillus velezensis</name>
    <dbReference type="NCBI Taxonomy" id="492670"/>
    <lineage>
        <taxon>Bacteria</taxon>
        <taxon>Bacillati</taxon>
        <taxon>Bacillota</taxon>
        <taxon>Bacilli</taxon>
        <taxon>Bacillales</taxon>
        <taxon>Bacillaceae</taxon>
        <taxon>Bacillus</taxon>
        <taxon>Bacillus amyloliquefaciens group</taxon>
    </lineage>
</organism>
<dbReference type="AlphaFoldDB" id="A0ABC8DBU9"/>
<dbReference type="RefSeq" id="WP_105322102.1">
    <property type="nucleotide sequence ID" value="NZ_CP026610.1"/>
</dbReference>
<protein>
    <submittedName>
        <fullName evidence="1">Uncharacterized protein</fullName>
    </submittedName>
</protein>
<dbReference type="Proteomes" id="UP000250069">
    <property type="component" value="Chromosome"/>
</dbReference>
<reference evidence="1 2" key="1">
    <citation type="submission" date="2018-06" db="EMBL/GenBank/DDBJ databases">
        <title>Complete Genome Sequence of Bacillus velezensis DSYZ, a Plant Growth-Promoting Rhizobacterium with Antifungal Activity.</title>
        <authorList>
            <person name="Du B."/>
            <person name="Ding Y."/>
            <person name="Liu K."/>
            <person name="Yao L."/>
            <person name="Wang C."/>
            <person name="Li H."/>
            <person name="Liu H."/>
        </authorList>
    </citation>
    <scope>NUCLEOTIDE SEQUENCE [LARGE SCALE GENOMIC DNA]</scope>
    <source>
        <strain evidence="1 2">DSYZ</strain>
    </source>
</reference>